<accession>A0A381D7B5</accession>
<dbReference type="OrthoDB" id="5361472at2"/>
<organism evidence="1 2">
    <name type="scientific">Campylobacter devanensis</name>
    <dbReference type="NCBI Taxonomy" id="3161138"/>
    <lineage>
        <taxon>Bacteria</taxon>
        <taxon>Pseudomonadati</taxon>
        <taxon>Campylobacterota</taxon>
        <taxon>Epsilonproteobacteria</taxon>
        <taxon>Campylobacterales</taxon>
        <taxon>Campylobacteraceae</taxon>
        <taxon>Campylobacter</taxon>
    </lineage>
</organism>
<reference evidence="1 2" key="1">
    <citation type="journal article" date="2017" name="Genome Biol. Evol.">
        <title>Comparative Genomic Analysis Identifies a Campylobacter Clade Deficient in Selenium Metabolism.</title>
        <authorList>
            <person name="Miller W.G."/>
            <person name="Yee E."/>
            <person name="Lopes B.S."/>
            <person name="Chapman M.H."/>
            <person name="Huynh S."/>
            <person name="Bono J.L."/>
            <person name="Parker C.T."/>
            <person name="Strachan N.J.C."/>
            <person name="Forbes K.J."/>
        </authorList>
    </citation>
    <scope>NUCLEOTIDE SEQUENCE [LARGE SCALE GENOMIC DNA]</scope>
    <source>
        <strain evidence="1 2">NCTC 13003</strain>
    </source>
</reference>
<protein>
    <submittedName>
        <fullName evidence="1">Uncharacterized protein</fullName>
    </submittedName>
</protein>
<sequence>MKIRFDKLTTTPVNFESSIDGVKFSGSIKKTTLNLAKCSGRLIGELEHICDSCGTDIVLSLDEELNLILSDGIYKDSDNELSNTIEFFGGIIDTDEILIGELEAFKSDYFYCDKCKILEGE</sequence>
<dbReference type="Proteomes" id="UP000194309">
    <property type="component" value="Chromosome"/>
</dbReference>
<dbReference type="EMBL" id="CP018788">
    <property type="protein sequence ID" value="ARQ98620.1"/>
    <property type="molecule type" value="Genomic_DNA"/>
</dbReference>
<keyword evidence="2" id="KW-1185">Reference proteome</keyword>
<dbReference type="KEGG" id="cdev:CIGN_0310"/>
<dbReference type="STRING" id="1660064.CIGN_0310"/>
<dbReference type="AlphaFoldDB" id="A0A1X9SQZ9"/>
<proteinExistence type="predicted"/>
<accession>A0A1X9SQZ9</accession>
<evidence type="ECO:0000313" key="2">
    <source>
        <dbReference type="Proteomes" id="UP000194309"/>
    </source>
</evidence>
<name>A0A1X9SQZ9_9BACT</name>
<evidence type="ECO:0000313" key="1">
    <source>
        <dbReference type="EMBL" id="ARQ98620.1"/>
    </source>
</evidence>
<gene>
    <name evidence="1" type="ORF">CIGN_0310</name>
</gene>